<feature type="compositionally biased region" description="Acidic residues" evidence="1">
    <location>
        <begin position="1"/>
        <end position="10"/>
    </location>
</feature>
<evidence type="ECO:0000256" key="1">
    <source>
        <dbReference type="SAM" id="MobiDB-lite"/>
    </source>
</evidence>
<evidence type="ECO:0008006" key="6">
    <source>
        <dbReference type="Google" id="ProtNLM"/>
    </source>
</evidence>
<reference evidence="3 4" key="1">
    <citation type="submission" date="2018-07" db="EMBL/GenBank/DDBJ databases">
        <title>Genome sequences of Haloplanus sp. CBA1112.</title>
        <authorList>
            <person name="Kim Y.B."/>
            <person name="Roh S.W."/>
        </authorList>
    </citation>
    <scope>NUCLEOTIDE SEQUENCE [LARGE SCALE GENOMIC DNA]</scope>
    <source>
        <strain evidence="3 4">CBA1112</strain>
    </source>
</reference>
<gene>
    <name evidence="3" type="ORF">DU484_11250</name>
    <name evidence="2" type="ORF">DU500_11525</name>
</gene>
<feature type="region of interest" description="Disordered" evidence="1">
    <location>
        <begin position="1"/>
        <end position="26"/>
    </location>
</feature>
<reference evidence="2 5" key="2">
    <citation type="submission" date="2018-07" db="EMBL/GenBank/DDBJ databases">
        <title>Genome sequences of Haloplanus sp. CBA1113.</title>
        <authorList>
            <person name="Kim Y.B."/>
            <person name="Roh S.W."/>
        </authorList>
    </citation>
    <scope>NUCLEOTIDE SEQUENCE [LARGE SCALE GENOMIC DNA]</scope>
    <source>
        <strain evidence="2 5">CBA1113</strain>
    </source>
</reference>
<proteinExistence type="predicted"/>
<dbReference type="EMBL" id="CP031148">
    <property type="protein sequence ID" value="AXG10373.1"/>
    <property type="molecule type" value="Genomic_DNA"/>
</dbReference>
<evidence type="ECO:0000313" key="5">
    <source>
        <dbReference type="Proteomes" id="UP000253273"/>
    </source>
</evidence>
<dbReference type="Proteomes" id="UP000253273">
    <property type="component" value="Chromosome"/>
</dbReference>
<accession>A0A345E483</accession>
<dbReference type="KEGG" id="haj:DU500_11525"/>
<dbReference type="Proteomes" id="UP000252985">
    <property type="component" value="Chromosome"/>
</dbReference>
<dbReference type="EMBL" id="CP031150">
    <property type="protein sequence ID" value="AXG07005.1"/>
    <property type="molecule type" value="Genomic_DNA"/>
</dbReference>
<name>A0A345EDV1_9EURY</name>
<protein>
    <recommendedName>
        <fullName evidence="6">Tetrapyrrole biosynthesis glutamyl-tRNA reductase dimerisation domain-containing protein</fullName>
    </recommendedName>
</protein>
<feature type="region of interest" description="Disordered" evidence="1">
    <location>
        <begin position="75"/>
        <end position="99"/>
    </location>
</feature>
<accession>A0A345EDV1</accession>
<dbReference type="AlphaFoldDB" id="A0A345EDV1"/>
<feature type="compositionally biased region" description="Basic and acidic residues" evidence="1">
    <location>
        <begin position="15"/>
        <end position="26"/>
    </location>
</feature>
<evidence type="ECO:0000313" key="2">
    <source>
        <dbReference type="EMBL" id="AXG07005.1"/>
    </source>
</evidence>
<evidence type="ECO:0000313" key="3">
    <source>
        <dbReference type="EMBL" id="AXG10373.1"/>
    </source>
</evidence>
<organism evidence="3 4">
    <name type="scientific">Haloplanus rubicundus</name>
    <dbReference type="NCBI Taxonomy" id="1547898"/>
    <lineage>
        <taxon>Archaea</taxon>
        <taxon>Methanobacteriati</taxon>
        <taxon>Methanobacteriota</taxon>
        <taxon>Stenosarchaea group</taxon>
        <taxon>Halobacteria</taxon>
        <taxon>Halobacteriales</taxon>
        <taxon>Haloferacaceae</taxon>
        <taxon>Haloplanus</taxon>
    </lineage>
</organism>
<evidence type="ECO:0000313" key="4">
    <source>
        <dbReference type="Proteomes" id="UP000252985"/>
    </source>
</evidence>
<keyword evidence="5" id="KW-1185">Reference proteome</keyword>
<dbReference type="KEGG" id="haq:DU484_11250"/>
<sequence length="99" mass="10657">MDDGEDDGDGGDATGGERRATPADPLDRCLRDCGRTVATRELRTALDRLDGLTPAQRRTVARMAGRIAAGVLEPARDAPEEERPAVARLFDPERIRDGG</sequence>